<dbReference type="Proteomes" id="UP000694427">
    <property type="component" value="Unplaced"/>
</dbReference>
<evidence type="ECO:0000256" key="3">
    <source>
        <dbReference type="ARBA" id="ARBA00022777"/>
    </source>
</evidence>
<dbReference type="GO" id="GO:0042802">
    <property type="term" value="F:identical protein binding"/>
    <property type="evidence" value="ECO:0007669"/>
    <property type="project" value="TreeGrafter"/>
</dbReference>
<evidence type="ECO:0000256" key="5">
    <source>
        <dbReference type="ARBA" id="ARBA00048070"/>
    </source>
</evidence>
<keyword evidence="1" id="KW-0808">Transferase</keyword>
<dbReference type="InterPro" id="IPR035966">
    <property type="entry name" value="PKF_sf"/>
</dbReference>
<reference evidence="7" key="2">
    <citation type="submission" date="2025-09" db="UniProtKB">
        <authorList>
            <consortium name="Ensembl"/>
        </authorList>
    </citation>
    <scope>IDENTIFICATION</scope>
</reference>
<dbReference type="PANTHER" id="PTHR13697:SF59">
    <property type="entry name" value="ATP-DEPENDENT 6-PHOSPHOFRUCTOKINASE, MUSCLE TYPE"/>
    <property type="match status" value="1"/>
</dbReference>
<accession>A0A8C1GK53</accession>
<evidence type="ECO:0000313" key="7">
    <source>
        <dbReference type="Ensembl" id="ENSCCRP00010008876.1"/>
    </source>
</evidence>
<dbReference type="Gene3D" id="3.40.50.450">
    <property type="match status" value="1"/>
</dbReference>
<protein>
    <recommendedName>
        <fullName evidence="6">Phosphofructokinase domain-containing protein</fullName>
    </recommendedName>
</protein>
<dbReference type="GO" id="GO:0005945">
    <property type="term" value="C:6-phosphofructokinase complex"/>
    <property type="evidence" value="ECO:0007669"/>
    <property type="project" value="TreeGrafter"/>
</dbReference>
<dbReference type="GO" id="GO:0048029">
    <property type="term" value="F:monosaccharide binding"/>
    <property type="evidence" value="ECO:0007669"/>
    <property type="project" value="TreeGrafter"/>
</dbReference>
<dbReference type="Pfam" id="PF00365">
    <property type="entry name" value="PFK"/>
    <property type="match status" value="1"/>
</dbReference>
<dbReference type="AlphaFoldDB" id="A0A8C1GK53"/>
<comment type="catalytic activity">
    <reaction evidence="5">
        <text>beta-D-fructose 6-phosphate + ATP = beta-D-fructose 1,6-bisphosphate + ADP + H(+)</text>
        <dbReference type="Rhea" id="RHEA:16109"/>
        <dbReference type="ChEBI" id="CHEBI:15378"/>
        <dbReference type="ChEBI" id="CHEBI:30616"/>
        <dbReference type="ChEBI" id="CHEBI:32966"/>
        <dbReference type="ChEBI" id="CHEBI:57634"/>
        <dbReference type="ChEBI" id="CHEBI:456216"/>
        <dbReference type="EC" id="2.7.1.11"/>
    </reaction>
</comment>
<dbReference type="InterPro" id="IPR000023">
    <property type="entry name" value="Phosphofructokinase_dom"/>
</dbReference>
<dbReference type="Ensembl" id="ENSCCRT00010009651.1">
    <property type="protein sequence ID" value="ENSCCRP00010008876.1"/>
    <property type="gene ID" value="ENSCCRG00010003781.1"/>
</dbReference>
<keyword evidence="8" id="KW-1185">Reference proteome</keyword>
<evidence type="ECO:0000313" key="8">
    <source>
        <dbReference type="Proteomes" id="UP000694427"/>
    </source>
</evidence>
<dbReference type="SUPFAM" id="SSF53784">
    <property type="entry name" value="Phosphofructokinase"/>
    <property type="match status" value="1"/>
</dbReference>
<keyword evidence="2" id="KW-0479">Metal-binding</keyword>
<dbReference type="GO" id="GO:0005524">
    <property type="term" value="F:ATP binding"/>
    <property type="evidence" value="ECO:0007669"/>
    <property type="project" value="TreeGrafter"/>
</dbReference>
<keyword evidence="3" id="KW-0418">Kinase</keyword>
<dbReference type="GO" id="GO:0061621">
    <property type="term" value="P:canonical glycolysis"/>
    <property type="evidence" value="ECO:0007669"/>
    <property type="project" value="TreeGrafter"/>
</dbReference>
<feature type="domain" description="Phosphofructokinase" evidence="6">
    <location>
        <begin position="37"/>
        <end position="69"/>
    </location>
</feature>
<name>A0A8C1GK53_CYPCA</name>
<sequence>DYGRILQLPGHNSLSAGADAQHISINMSCRNENWKGFFFDCCKNVLGHMQQGGTPTPFDRNFATKMGAKDPLAELKEQTDFEHCIPQNQWWLKLRPIMKILAKYKISLDTSEHALMEHKVMVWNNVSEC</sequence>
<evidence type="ECO:0000256" key="1">
    <source>
        <dbReference type="ARBA" id="ARBA00022679"/>
    </source>
</evidence>
<evidence type="ECO:0000256" key="4">
    <source>
        <dbReference type="ARBA" id="ARBA00022842"/>
    </source>
</evidence>
<keyword evidence="4" id="KW-0460">Magnesium</keyword>
<dbReference type="Gene3D" id="3.40.50.460">
    <property type="entry name" value="Phosphofructokinase domain"/>
    <property type="match status" value="1"/>
</dbReference>
<dbReference type="GO" id="GO:0030388">
    <property type="term" value="P:fructose 1,6-bisphosphate metabolic process"/>
    <property type="evidence" value="ECO:0007669"/>
    <property type="project" value="TreeGrafter"/>
</dbReference>
<dbReference type="GO" id="GO:0003872">
    <property type="term" value="F:6-phosphofructokinase activity"/>
    <property type="evidence" value="ECO:0007669"/>
    <property type="project" value="UniProtKB-EC"/>
</dbReference>
<dbReference type="PANTHER" id="PTHR13697">
    <property type="entry name" value="PHOSPHOFRUCTOKINASE"/>
    <property type="match status" value="1"/>
</dbReference>
<dbReference type="GO" id="GO:0070095">
    <property type="term" value="F:fructose-6-phosphate binding"/>
    <property type="evidence" value="ECO:0007669"/>
    <property type="project" value="TreeGrafter"/>
</dbReference>
<dbReference type="UniPathway" id="UPA00109">
    <property type="reaction ID" value="UER00182"/>
</dbReference>
<dbReference type="GO" id="GO:0016020">
    <property type="term" value="C:membrane"/>
    <property type="evidence" value="ECO:0007669"/>
    <property type="project" value="TreeGrafter"/>
</dbReference>
<proteinExistence type="predicted"/>
<dbReference type="GO" id="GO:0046872">
    <property type="term" value="F:metal ion binding"/>
    <property type="evidence" value="ECO:0007669"/>
    <property type="project" value="UniProtKB-KW"/>
</dbReference>
<evidence type="ECO:0000256" key="2">
    <source>
        <dbReference type="ARBA" id="ARBA00022723"/>
    </source>
</evidence>
<dbReference type="GO" id="GO:0016208">
    <property type="term" value="F:AMP binding"/>
    <property type="evidence" value="ECO:0007669"/>
    <property type="project" value="TreeGrafter"/>
</dbReference>
<evidence type="ECO:0000259" key="6">
    <source>
        <dbReference type="Pfam" id="PF00365"/>
    </source>
</evidence>
<dbReference type="GO" id="GO:0006002">
    <property type="term" value="P:fructose 6-phosphate metabolic process"/>
    <property type="evidence" value="ECO:0007669"/>
    <property type="project" value="TreeGrafter"/>
</dbReference>
<reference evidence="7" key="1">
    <citation type="submission" date="2025-08" db="UniProtKB">
        <authorList>
            <consortium name="Ensembl"/>
        </authorList>
    </citation>
    <scope>IDENTIFICATION</scope>
</reference>
<organism evidence="7 8">
    <name type="scientific">Cyprinus carpio</name>
    <name type="common">Common carp</name>
    <dbReference type="NCBI Taxonomy" id="7962"/>
    <lineage>
        <taxon>Eukaryota</taxon>
        <taxon>Metazoa</taxon>
        <taxon>Chordata</taxon>
        <taxon>Craniata</taxon>
        <taxon>Vertebrata</taxon>
        <taxon>Euteleostomi</taxon>
        <taxon>Actinopterygii</taxon>
        <taxon>Neopterygii</taxon>
        <taxon>Teleostei</taxon>
        <taxon>Ostariophysi</taxon>
        <taxon>Cypriniformes</taxon>
        <taxon>Cyprinidae</taxon>
        <taxon>Cyprininae</taxon>
        <taxon>Cyprinus</taxon>
    </lineage>
</organism>